<comment type="catalytic activity">
    <reaction evidence="14">
        <text>Endonucleolytic cleavage at a junction such as a reciprocal single-stranded crossover between two homologous DNA duplexes (Holliday junction).</text>
        <dbReference type="EC" id="3.1.21.10"/>
    </reaction>
</comment>
<evidence type="ECO:0000313" key="18">
    <source>
        <dbReference type="EMBL" id="PAP94011.1"/>
    </source>
</evidence>
<keyword evidence="5" id="KW-0540">Nuclease</keyword>
<evidence type="ECO:0000256" key="3">
    <source>
        <dbReference type="ARBA" id="ARBA00011738"/>
    </source>
</evidence>
<comment type="subunit">
    <text evidence="3">Homodimer.</text>
</comment>
<sequence length="119" mass="13250">MIRYELPYPPSLNNLFRNIAGGRAKSEGYKRWLSLAQGHILEQGRKRLHGFVSVSVALVKPDKRKRDLDNAGTKAILDLLVSMQVIDDDSLVQRISIQWVESGPACSVIIQHAEEALAA</sequence>
<evidence type="ECO:0000256" key="5">
    <source>
        <dbReference type="ARBA" id="ARBA00022722"/>
    </source>
</evidence>
<dbReference type="InterPro" id="IPR036614">
    <property type="entry name" value="RusA-like_sf"/>
</dbReference>
<dbReference type="OrthoDB" id="7596919at2"/>
<comment type="function">
    <text evidence="13">Endonuclease that resolves Holliday junction intermediates made during homologous genetic recombination and DNA repair. Exhibits sequence and structure-selective cleavage of four-way DNA junctions, where it introduces symmetrical nicks in two strands of the same polarity at the 5' side of CC dinucleotides. Corrects the defects in genetic recombination and DNA repair associated with inactivation of RuvAB or RuvC.</text>
</comment>
<keyword evidence="8" id="KW-0227">DNA damage</keyword>
<protein>
    <recommendedName>
        <fullName evidence="4">Crossover junction endodeoxyribonuclease RusA</fullName>
        <ecNumber evidence="15">3.1.21.10</ecNumber>
    </recommendedName>
    <alternativeName>
        <fullName evidence="16">Holliday junction nuclease RusA</fullName>
    </alternativeName>
    <alternativeName>
        <fullName evidence="17">Holliday junction resolvase</fullName>
    </alternativeName>
</protein>
<dbReference type="EMBL" id="NPKH01000023">
    <property type="protein sequence ID" value="PAP94011.1"/>
    <property type="molecule type" value="Genomic_DNA"/>
</dbReference>
<keyword evidence="12" id="KW-0234">DNA repair</keyword>
<evidence type="ECO:0000256" key="1">
    <source>
        <dbReference type="ARBA" id="ARBA00001946"/>
    </source>
</evidence>
<gene>
    <name evidence="18" type="ORF">CIT31_16730</name>
</gene>
<evidence type="ECO:0000256" key="11">
    <source>
        <dbReference type="ARBA" id="ARBA00023172"/>
    </source>
</evidence>
<dbReference type="Proteomes" id="UP000215931">
    <property type="component" value="Unassembled WGS sequence"/>
</dbReference>
<evidence type="ECO:0000256" key="12">
    <source>
        <dbReference type="ARBA" id="ARBA00023204"/>
    </source>
</evidence>
<dbReference type="GO" id="GO:0008821">
    <property type="term" value="F:crossover junction DNA endonuclease activity"/>
    <property type="evidence" value="ECO:0007669"/>
    <property type="project" value="UniProtKB-EC"/>
</dbReference>
<evidence type="ECO:0000256" key="13">
    <source>
        <dbReference type="ARBA" id="ARBA00024745"/>
    </source>
</evidence>
<keyword evidence="19" id="KW-1185">Reference proteome</keyword>
<keyword evidence="11" id="KW-0233">DNA recombination</keyword>
<comment type="cofactor">
    <cofactor evidence="1">
        <name>Mg(2+)</name>
        <dbReference type="ChEBI" id="CHEBI:18420"/>
    </cofactor>
</comment>
<dbReference type="GO" id="GO:0006281">
    <property type="term" value="P:DNA repair"/>
    <property type="evidence" value="ECO:0007669"/>
    <property type="project" value="UniProtKB-KW"/>
</dbReference>
<dbReference type="RefSeq" id="WP_095519544.1">
    <property type="nucleotide sequence ID" value="NZ_NPKH01000023.1"/>
</dbReference>
<evidence type="ECO:0000313" key="19">
    <source>
        <dbReference type="Proteomes" id="UP000215931"/>
    </source>
</evidence>
<dbReference type="SUPFAM" id="SSF103084">
    <property type="entry name" value="Holliday junction resolvase RusA"/>
    <property type="match status" value="1"/>
</dbReference>
<dbReference type="EC" id="3.1.21.10" evidence="15"/>
<dbReference type="GO" id="GO:0000287">
    <property type="term" value="F:magnesium ion binding"/>
    <property type="evidence" value="ECO:0007669"/>
    <property type="project" value="InterPro"/>
</dbReference>
<keyword evidence="6" id="KW-0479">Metal-binding</keyword>
<evidence type="ECO:0000256" key="16">
    <source>
        <dbReference type="ARBA" id="ARBA00030920"/>
    </source>
</evidence>
<evidence type="ECO:0000256" key="2">
    <source>
        <dbReference type="ARBA" id="ARBA00008865"/>
    </source>
</evidence>
<accession>A0A271KE11</accession>
<evidence type="ECO:0000256" key="9">
    <source>
        <dbReference type="ARBA" id="ARBA00022801"/>
    </source>
</evidence>
<comment type="caution">
    <text evidence="18">The sequence shown here is derived from an EMBL/GenBank/DDBJ whole genome shotgun (WGS) entry which is preliminary data.</text>
</comment>
<evidence type="ECO:0000256" key="17">
    <source>
        <dbReference type="ARBA" id="ARBA00031953"/>
    </source>
</evidence>
<reference evidence="18 19" key="1">
    <citation type="submission" date="2017-08" db="EMBL/GenBank/DDBJ databases">
        <title>Mesorhizobium wenxinae sp. nov., a novel rhizobial species isolated from root nodules of chickpea (Cicer arietinum L.).</title>
        <authorList>
            <person name="Zhang J."/>
        </authorList>
    </citation>
    <scope>NUCLEOTIDE SEQUENCE [LARGE SCALE GENOMIC DNA]</scope>
    <source>
        <strain evidence="19">WYCCWR 10019</strain>
    </source>
</reference>
<keyword evidence="7" id="KW-0255">Endonuclease</keyword>
<dbReference type="InterPro" id="IPR016281">
    <property type="entry name" value="Endonuclease_RusA"/>
</dbReference>
<keyword evidence="10" id="KW-0460">Magnesium</keyword>
<dbReference type="AlphaFoldDB" id="A0A271KE11"/>
<comment type="similarity">
    <text evidence="2">Belongs to the RusA family.</text>
</comment>
<keyword evidence="9" id="KW-0378">Hydrolase</keyword>
<dbReference type="Pfam" id="PF05866">
    <property type="entry name" value="RusA"/>
    <property type="match status" value="1"/>
</dbReference>
<organism evidence="18 19">
    <name type="scientific">Mesorhizobium wenxiniae</name>
    <dbReference type="NCBI Taxonomy" id="2014805"/>
    <lineage>
        <taxon>Bacteria</taxon>
        <taxon>Pseudomonadati</taxon>
        <taxon>Pseudomonadota</taxon>
        <taxon>Alphaproteobacteria</taxon>
        <taxon>Hyphomicrobiales</taxon>
        <taxon>Phyllobacteriaceae</taxon>
        <taxon>Mesorhizobium</taxon>
    </lineage>
</organism>
<dbReference type="PIRSF" id="PIRSF001007">
    <property type="entry name" value="RusA"/>
    <property type="match status" value="1"/>
</dbReference>
<dbReference type="Gene3D" id="3.30.1330.70">
    <property type="entry name" value="Holliday junction resolvase RusA"/>
    <property type="match status" value="1"/>
</dbReference>
<evidence type="ECO:0000256" key="4">
    <source>
        <dbReference type="ARBA" id="ARBA00014885"/>
    </source>
</evidence>
<evidence type="ECO:0000256" key="7">
    <source>
        <dbReference type="ARBA" id="ARBA00022759"/>
    </source>
</evidence>
<dbReference type="GO" id="GO:0006310">
    <property type="term" value="P:DNA recombination"/>
    <property type="evidence" value="ECO:0007669"/>
    <property type="project" value="UniProtKB-KW"/>
</dbReference>
<evidence type="ECO:0000256" key="15">
    <source>
        <dbReference type="ARBA" id="ARBA00029488"/>
    </source>
</evidence>
<evidence type="ECO:0000256" key="14">
    <source>
        <dbReference type="ARBA" id="ARBA00029354"/>
    </source>
</evidence>
<evidence type="ECO:0000256" key="8">
    <source>
        <dbReference type="ARBA" id="ARBA00022763"/>
    </source>
</evidence>
<dbReference type="InterPro" id="IPR008822">
    <property type="entry name" value="Endonuclease_RusA-like"/>
</dbReference>
<proteinExistence type="inferred from homology"/>
<evidence type="ECO:0000256" key="10">
    <source>
        <dbReference type="ARBA" id="ARBA00022842"/>
    </source>
</evidence>
<name>A0A271KE11_9HYPH</name>
<evidence type="ECO:0000256" key="6">
    <source>
        <dbReference type="ARBA" id="ARBA00022723"/>
    </source>
</evidence>